<evidence type="ECO:0000313" key="2">
    <source>
        <dbReference type="EMBL" id="BAM73614.1"/>
    </source>
</evidence>
<evidence type="ECO:0000256" key="1">
    <source>
        <dbReference type="SAM" id="SignalP"/>
    </source>
</evidence>
<proteinExistence type="predicted"/>
<dbReference type="EMBL" id="AB740019">
    <property type="protein sequence ID" value="BAM73614.1"/>
    <property type="molecule type" value="Genomic_DNA"/>
</dbReference>
<protein>
    <recommendedName>
        <fullName evidence="3">Secreted protein</fullName>
    </recommendedName>
</protein>
<organism evidence="2">
    <name type="scientific">Lactococcus lactis</name>
    <dbReference type="NCBI Taxonomy" id="1358"/>
    <lineage>
        <taxon>Bacteria</taxon>
        <taxon>Bacillati</taxon>
        <taxon>Bacillota</taxon>
        <taxon>Bacilli</taxon>
        <taxon>Lactobacillales</taxon>
        <taxon>Streptococcaceae</taxon>
        <taxon>Lactococcus</taxon>
    </lineage>
</organism>
<dbReference type="AlphaFoldDB" id="L0N3Z5"/>
<name>L0N3Z5_9LACT</name>
<evidence type="ECO:0008006" key="3">
    <source>
        <dbReference type="Google" id="ProtNLM"/>
    </source>
</evidence>
<keyword evidence="1" id="KW-0732">Signal</keyword>
<feature type="chain" id="PRO_5039448379" description="Secreted protein" evidence="1">
    <location>
        <begin position="25"/>
        <end position="185"/>
    </location>
</feature>
<sequence>MKSKVLLGSLLTSLTLLSAGAPLASVVSADQKTPTSSAGVADASAIKPIVQDNSAGTGLLTSDDIEVIYIDNQGVEHPYNPNAPTPRFSTGVISIGLKFKYTSKSDGQQLKSALTKCKGAKTAAYICQVLGWGTASIVGIAVTQMVAGGINVFVNRCSESISAINSHPSKGAVYMYIDHVTWKAS</sequence>
<accession>L0N3Z5</accession>
<gene>
    <name evidence="2" type="primary">orf1z</name>
</gene>
<feature type="signal peptide" evidence="1">
    <location>
        <begin position="1"/>
        <end position="24"/>
    </location>
</feature>
<reference evidence="2" key="1">
    <citation type="journal article" date="2012" name="Microbiology">
        <title>Identification of the genes involved in the secretion and self-immunity of lacticin Q, an unmodified leaderless bacteriocin from Lactococcus lactis QU 5.</title>
        <authorList>
            <person name="Iwatani S."/>
            <person name="Yoneyama F."/>
            <person name="Miyashita S."/>
            <person name="Zendo T."/>
            <person name="Nakayama J."/>
            <person name="Sonomoto K."/>
        </authorList>
    </citation>
    <scope>NUCLEOTIDE SEQUENCE</scope>
    <source>
        <strain evidence="2">QU 14</strain>
    </source>
</reference>